<accession>A0AAX6EXY4</accession>
<evidence type="ECO:0000313" key="3">
    <source>
        <dbReference type="Proteomes" id="UP001140949"/>
    </source>
</evidence>
<feature type="region of interest" description="Disordered" evidence="1">
    <location>
        <begin position="31"/>
        <end position="57"/>
    </location>
</feature>
<name>A0AAX6EXY4_IRIPA</name>
<dbReference type="AlphaFoldDB" id="A0AAX6EXY4"/>
<proteinExistence type="predicted"/>
<organism evidence="2 3">
    <name type="scientific">Iris pallida</name>
    <name type="common">Sweet iris</name>
    <dbReference type="NCBI Taxonomy" id="29817"/>
    <lineage>
        <taxon>Eukaryota</taxon>
        <taxon>Viridiplantae</taxon>
        <taxon>Streptophyta</taxon>
        <taxon>Embryophyta</taxon>
        <taxon>Tracheophyta</taxon>
        <taxon>Spermatophyta</taxon>
        <taxon>Magnoliopsida</taxon>
        <taxon>Liliopsida</taxon>
        <taxon>Asparagales</taxon>
        <taxon>Iridaceae</taxon>
        <taxon>Iridoideae</taxon>
        <taxon>Irideae</taxon>
        <taxon>Iris</taxon>
    </lineage>
</organism>
<reference evidence="2" key="1">
    <citation type="journal article" date="2023" name="GigaByte">
        <title>Genome assembly of the bearded iris, Iris pallida Lam.</title>
        <authorList>
            <person name="Bruccoleri R.E."/>
            <person name="Oakeley E.J."/>
            <person name="Faust A.M.E."/>
            <person name="Altorfer M."/>
            <person name="Dessus-Babus S."/>
            <person name="Burckhardt D."/>
            <person name="Oertli M."/>
            <person name="Naumann U."/>
            <person name="Petersen F."/>
            <person name="Wong J."/>
        </authorList>
    </citation>
    <scope>NUCLEOTIDE SEQUENCE</scope>
    <source>
        <strain evidence="2">GSM-AAB239-AS_SAM_17_03QT</strain>
    </source>
</reference>
<gene>
    <name evidence="2" type="ORF">M6B38_166040</name>
</gene>
<reference evidence="2" key="2">
    <citation type="submission" date="2023-04" db="EMBL/GenBank/DDBJ databases">
        <authorList>
            <person name="Bruccoleri R.E."/>
            <person name="Oakeley E.J."/>
            <person name="Faust A.-M."/>
            <person name="Dessus-Babus S."/>
            <person name="Altorfer M."/>
            <person name="Burckhardt D."/>
            <person name="Oertli M."/>
            <person name="Naumann U."/>
            <person name="Petersen F."/>
            <person name="Wong J."/>
        </authorList>
    </citation>
    <scope>NUCLEOTIDE SEQUENCE</scope>
    <source>
        <strain evidence="2">GSM-AAB239-AS_SAM_17_03QT</strain>
        <tissue evidence="2">Leaf</tissue>
    </source>
</reference>
<comment type="caution">
    <text evidence="2">The sequence shown here is derived from an EMBL/GenBank/DDBJ whole genome shotgun (WGS) entry which is preliminary data.</text>
</comment>
<protein>
    <submittedName>
        <fullName evidence="2">Serine/arginine-rich splicing factor SR45-like</fullName>
    </submittedName>
</protein>
<evidence type="ECO:0000313" key="2">
    <source>
        <dbReference type="EMBL" id="KAJ6808873.1"/>
    </source>
</evidence>
<keyword evidence="3" id="KW-1185">Reference proteome</keyword>
<dbReference type="Proteomes" id="UP001140949">
    <property type="component" value="Unassembled WGS sequence"/>
</dbReference>
<dbReference type="EMBL" id="JANAVB010033219">
    <property type="protein sequence ID" value="KAJ6808873.1"/>
    <property type="molecule type" value="Genomic_DNA"/>
</dbReference>
<sequence>MPPRLVLSSTSKTESLLDCSAGAVHRPGAATDRIHCSEPPNRTAPSRLDAYPKSPLGAESATDRRAYVAGDRCYTEVIIQIHAVLLSYFQGEASTPTQALLCFYLTFMCHVLISDTRYTRLLCTLFIVL</sequence>
<evidence type="ECO:0000256" key="1">
    <source>
        <dbReference type="SAM" id="MobiDB-lite"/>
    </source>
</evidence>